<evidence type="ECO:0000313" key="3">
    <source>
        <dbReference type="Proteomes" id="UP000494301"/>
    </source>
</evidence>
<protein>
    <submittedName>
        <fullName evidence="2">Uncharacterized protein</fullName>
    </submittedName>
</protein>
<name>A0A6J5J5J8_9BURK</name>
<organism evidence="2 3">
    <name type="scientific">Burkholderia aenigmatica</name>
    <dbReference type="NCBI Taxonomy" id="2015348"/>
    <lineage>
        <taxon>Bacteria</taxon>
        <taxon>Pseudomonadati</taxon>
        <taxon>Pseudomonadota</taxon>
        <taxon>Betaproteobacteria</taxon>
        <taxon>Burkholderiales</taxon>
        <taxon>Burkholderiaceae</taxon>
        <taxon>Burkholderia</taxon>
        <taxon>Burkholderia cepacia complex</taxon>
    </lineage>
</organism>
<sequence length="302" mass="34162">MKSSKLRWLYFATIALCVAFFALLSNQYKKNEKMSGRVVTIKFGAEGRSDATAQGFSLMNHPSGVYAYTAHWDARHKLGLVKYVQEKHSFDIDNVLIVTGLGDKDSPEDGVDNWDISFNPSSSRLISYEEARDKIAGLLDRLRSAGWVRYIETSEPRLVGKEAMLYALTNSGVLYSIDSTYTPSIEEWKNLMAVEPRWYFYADGIFLTLSVSYQSSGADGMGYYLSDLQVSTASDNYSPYFSDSVERRRDWKKYLSDELRPAVKERSKREAELKAQGYSIDMTYQAPPFEAPDFSAMAGDAH</sequence>
<proteinExistence type="predicted"/>
<dbReference type="AlphaFoldDB" id="A0A6J5J5J8"/>
<feature type="transmembrane region" description="Helical" evidence="1">
    <location>
        <begin position="6"/>
        <end position="24"/>
    </location>
</feature>
<keyword evidence="1" id="KW-0472">Membrane</keyword>
<evidence type="ECO:0000256" key="1">
    <source>
        <dbReference type="SAM" id="Phobius"/>
    </source>
</evidence>
<keyword evidence="1" id="KW-0812">Transmembrane</keyword>
<evidence type="ECO:0000313" key="2">
    <source>
        <dbReference type="EMBL" id="CAB3966825.1"/>
    </source>
</evidence>
<accession>A0A6J5J5J8</accession>
<dbReference type="Proteomes" id="UP000494301">
    <property type="component" value="Unassembled WGS sequence"/>
</dbReference>
<keyword evidence="1" id="KW-1133">Transmembrane helix</keyword>
<reference evidence="2 3" key="1">
    <citation type="submission" date="2020-04" db="EMBL/GenBank/DDBJ databases">
        <authorList>
            <person name="Depoorter E."/>
        </authorList>
    </citation>
    <scope>NUCLEOTIDE SEQUENCE [LARGE SCALE GENOMIC DNA]</scope>
    <source>
        <strain evidence="2 3">BCC0217</strain>
    </source>
</reference>
<gene>
    <name evidence="2" type="ORF">BLA3211_04169</name>
</gene>
<dbReference type="RefSeq" id="WP_175222212.1">
    <property type="nucleotide sequence ID" value="NZ_CABWIL020000014.1"/>
</dbReference>
<dbReference type="EMBL" id="CABWIL020000014">
    <property type="protein sequence ID" value="CAB3966825.1"/>
    <property type="molecule type" value="Genomic_DNA"/>
</dbReference>